<dbReference type="Proteomes" id="UP000092503">
    <property type="component" value="Unassembled WGS sequence"/>
</dbReference>
<evidence type="ECO:0000256" key="1">
    <source>
        <dbReference type="SAM" id="MobiDB-lite"/>
    </source>
</evidence>
<gene>
    <name evidence="2" type="ORF">XBLMG947_2084</name>
</gene>
<name>A0A1C3NLN8_9XANT</name>
<accession>A0A1C3NLN8</accession>
<evidence type="ECO:0000313" key="3">
    <source>
        <dbReference type="Proteomes" id="UP000092503"/>
    </source>
</evidence>
<sequence length="218" mass="23748">MRVDARASLTPCLSSAACLVRSRWCGRSRSDDTILVSSKPAASLRAWIALQTASDWWTSQKIFAPYRRLNKSVDRCARRGFPSSPIRTPLRAWRHLPSTPDPRCGLAGTLLALEDTDALSEASTPLSAATSGAQKPVLPSPPTAPCSRGHPSPALRTRHRSLRAPRAFAHDHHSSAGTALSQRVDPSGRLGRTIRFLYRLVTNAGLRGCSGHFYETDL</sequence>
<protein>
    <submittedName>
        <fullName evidence="2">Uncharacterized protein</fullName>
    </submittedName>
</protein>
<feature type="compositionally biased region" description="Polar residues" evidence="1">
    <location>
        <begin position="122"/>
        <end position="133"/>
    </location>
</feature>
<proteinExistence type="predicted"/>
<evidence type="ECO:0000313" key="2">
    <source>
        <dbReference type="EMBL" id="SBV51297.1"/>
    </source>
</evidence>
<organism evidence="2 3">
    <name type="scientific">Xanthomonas bromi</name>
    <dbReference type="NCBI Taxonomy" id="56449"/>
    <lineage>
        <taxon>Bacteria</taxon>
        <taxon>Pseudomonadati</taxon>
        <taxon>Pseudomonadota</taxon>
        <taxon>Gammaproteobacteria</taxon>
        <taxon>Lysobacterales</taxon>
        <taxon>Lysobacteraceae</taxon>
        <taxon>Xanthomonas</taxon>
    </lineage>
</organism>
<dbReference type="PROSITE" id="PS51257">
    <property type="entry name" value="PROKAR_LIPOPROTEIN"/>
    <property type="match status" value="1"/>
</dbReference>
<reference evidence="2 3" key="1">
    <citation type="submission" date="2016-06" db="EMBL/GenBank/DDBJ databases">
        <authorList>
            <person name="Kjaerup R.B."/>
            <person name="Dalgaard T.S."/>
            <person name="Juul-Madsen H.R."/>
        </authorList>
    </citation>
    <scope>NUCLEOTIDE SEQUENCE [LARGE SCALE GENOMIC DNA]</scope>
    <source>
        <strain evidence="2">LMG947</strain>
    </source>
</reference>
<dbReference type="AlphaFoldDB" id="A0A1C3NLN8"/>
<feature type="region of interest" description="Disordered" evidence="1">
    <location>
        <begin position="166"/>
        <end position="185"/>
    </location>
</feature>
<feature type="region of interest" description="Disordered" evidence="1">
    <location>
        <begin position="122"/>
        <end position="155"/>
    </location>
</feature>
<dbReference type="EMBL" id="FLTX01000032">
    <property type="protein sequence ID" value="SBV51297.1"/>
    <property type="molecule type" value="Genomic_DNA"/>
</dbReference>